<dbReference type="RefSeq" id="WP_131611347.1">
    <property type="nucleotide sequence ID" value="NZ_SJSM01000021.1"/>
</dbReference>
<gene>
    <name evidence="1" type="ORF">EZ444_21875</name>
</gene>
<name>A0A4R0MQM4_9SPHI</name>
<dbReference type="SUPFAM" id="SSF56399">
    <property type="entry name" value="ADP-ribosylation"/>
    <property type="match status" value="1"/>
</dbReference>
<accession>A0A4R0MQM4</accession>
<dbReference type="AlphaFoldDB" id="A0A4R0MQM4"/>
<comment type="caution">
    <text evidence="1">The sequence shown here is derived from an EMBL/GenBank/DDBJ whole genome shotgun (WGS) entry which is preliminary data.</text>
</comment>
<evidence type="ECO:0000313" key="1">
    <source>
        <dbReference type="EMBL" id="TCC88314.1"/>
    </source>
</evidence>
<keyword evidence="2" id="KW-1185">Reference proteome</keyword>
<dbReference type="EMBL" id="SJSM01000021">
    <property type="protein sequence ID" value="TCC88314.1"/>
    <property type="molecule type" value="Genomic_DNA"/>
</dbReference>
<organism evidence="1 2">
    <name type="scientific">Pedobacter hiemivivus</name>
    <dbReference type="NCBI Taxonomy" id="2530454"/>
    <lineage>
        <taxon>Bacteria</taxon>
        <taxon>Pseudomonadati</taxon>
        <taxon>Bacteroidota</taxon>
        <taxon>Sphingobacteriia</taxon>
        <taxon>Sphingobacteriales</taxon>
        <taxon>Sphingobacteriaceae</taxon>
        <taxon>Pedobacter</taxon>
    </lineage>
</organism>
<dbReference type="OrthoDB" id="9800843at2"/>
<dbReference type="Proteomes" id="UP000291117">
    <property type="component" value="Unassembled WGS sequence"/>
</dbReference>
<proteinExistence type="predicted"/>
<evidence type="ECO:0000313" key="2">
    <source>
        <dbReference type="Proteomes" id="UP000291117"/>
    </source>
</evidence>
<sequence length="210" mass="24117">MYNERPNFILGFHGCDESVCHSLLNSPSKIKTSKEVFDWLGHGMYFWENNYDRALMWAKDKKKRGTLKDPAVIGAVIQPGHCCDFTDTKYIEVIKAYYKLLADKHDKAGVPLPVNKDVKHDIHKDQLKRELDCTTIEFMHNEILTQYNFDIKSKGYSEFQLFDSVKGVFTEGGPAFPGAGIYNKSHIQICIRNSNCIKGFFLPRTKATWP</sequence>
<protein>
    <submittedName>
        <fullName evidence="1">Uncharacterized protein</fullName>
    </submittedName>
</protein>
<reference evidence="1 2" key="1">
    <citation type="submission" date="2019-02" db="EMBL/GenBank/DDBJ databases">
        <title>Pedobacter sp. RP-3-8 sp. nov., isolated from Arctic soil.</title>
        <authorList>
            <person name="Dahal R.H."/>
        </authorList>
    </citation>
    <scope>NUCLEOTIDE SEQUENCE [LARGE SCALE GENOMIC DNA]</scope>
    <source>
        <strain evidence="1 2">RP-3-8</strain>
    </source>
</reference>